<name>A0A1X9LKX5_9MICO</name>
<reference evidence="1 2" key="1">
    <citation type="submission" date="2017-04" db="EMBL/GenBank/DDBJ databases">
        <authorList>
            <person name="Afonso C.L."/>
            <person name="Miller P.J."/>
            <person name="Scott M.A."/>
            <person name="Spackman E."/>
            <person name="Goraichik I."/>
            <person name="Dimitrov K.M."/>
            <person name="Suarez D.L."/>
            <person name="Swayne D.E."/>
        </authorList>
    </citation>
    <scope>NUCLEOTIDE SEQUENCE [LARGE SCALE GENOMIC DNA]</scope>
    <source>
        <strain evidence="2">XA(T)</strain>
    </source>
</reference>
<protein>
    <submittedName>
        <fullName evidence="1">Uncharacterized protein</fullName>
    </submittedName>
</protein>
<dbReference type="STRING" id="1619308.B5808_07815"/>
<organism evidence="1 2">
    <name type="scientific">Cnuibacter physcomitrellae</name>
    <dbReference type="NCBI Taxonomy" id="1619308"/>
    <lineage>
        <taxon>Bacteria</taxon>
        <taxon>Bacillati</taxon>
        <taxon>Actinomycetota</taxon>
        <taxon>Actinomycetes</taxon>
        <taxon>Micrococcales</taxon>
        <taxon>Microbacteriaceae</taxon>
        <taxon>Cnuibacter</taxon>
    </lineage>
</organism>
<keyword evidence="2" id="KW-1185">Reference proteome</keyword>
<accession>A0A1X9LKX5</accession>
<dbReference type="RefSeq" id="WP_085019260.1">
    <property type="nucleotide sequence ID" value="NZ_BMHD01000001.1"/>
</dbReference>
<dbReference type="KEGG" id="cphy:B5808_07815"/>
<dbReference type="Proteomes" id="UP000192775">
    <property type="component" value="Chromosome"/>
</dbReference>
<dbReference type="EMBL" id="CP020715">
    <property type="protein sequence ID" value="ARJ05122.1"/>
    <property type="molecule type" value="Genomic_DNA"/>
</dbReference>
<evidence type="ECO:0000313" key="1">
    <source>
        <dbReference type="EMBL" id="ARJ05122.1"/>
    </source>
</evidence>
<gene>
    <name evidence="1" type="ORF">B5808_07815</name>
</gene>
<evidence type="ECO:0000313" key="2">
    <source>
        <dbReference type="Proteomes" id="UP000192775"/>
    </source>
</evidence>
<sequence length="157" mass="17129">MISIELARALRTAGLRWHPVSGDRFLIESSAADPGAGADVFTVSEMTVDVHHFPTGSQIGFNGTTEWALDSVDLGDTLWLPREDQLRALLRDGFLSLRVVRDELEPEAYEVRASLLGVERVFVAATAEDAYGEALLDLIVQSLVGEPESVLPPRLEA</sequence>
<proteinExistence type="predicted"/>
<dbReference type="AlphaFoldDB" id="A0A1X9LKX5"/>